<sequence>MQARPWLLPALAVAAAAAVFLAAAAAHLDRACVVMDTPYLPLCPDATEAPEQVQAELRARLQANPGDSTAWTRLLVSIGNLQAEAVLRAASIVAPNNGNVLRWRAAKAADRGESVEAVRLLVQMLRNRGSVEAAKVLAQLAASKEGAALLRPHLADAQYWLPAVLMHMNAQKIPPSEILPLMAEAIEKGVVPPAVLQSYMRSLKASGQWLDAYGLWLTRHKQVVPLLYNGGFDQPLEGDGFDWELAPAMRSRAGVIAEQRSVARRGLVLELEFTGRTFRRPVVRQFVFAPPGSYRLRGEYNASKLRSEGGLAWKVVCTAGPKELKTDAPALKDTGGTWRTFEVQFTVPEDCGPVAGIQLEPAAAFEAATGIKGRVAFDAFSLARAAQE</sequence>
<organism evidence="2 3">
    <name type="scientific">Ramlibacter pallidus</name>
    <dbReference type="NCBI Taxonomy" id="2780087"/>
    <lineage>
        <taxon>Bacteria</taxon>
        <taxon>Pseudomonadati</taxon>
        <taxon>Pseudomonadota</taxon>
        <taxon>Betaproteobacteria</taxon>
        <taxon>Burkholderiales</taxon>
        <taxon>Comamonadaceae</taxon>
        <taxon>Ramlibacter</taxon>
    </lineage>
</organism>
<proteinExistence type="predicted"/>
<evidence type="ECO:0000256" key="1">
    <source>
        <dbReference type="SAM" id="SignalP"/>
    </source>
</evidence>
<feature type="signal peptide" evidence="1">
    <location>
        <begin position="1"/>
        <end position="25"/>
    </location>
</feature>
<dbReference type="RefSeq" id="WP_193678047.1">
    <property type="nucleotide sequence ID" value="NZ_JADDIV010000005.1"/>
</dbReference>
<comment type="caution">
    <text evidence="2">The sequence shown here is derived from an EMBL/GenBank/DDBJ whole genome shotgun (WGS) entry which is preliminary data.</text>
</comment>
<dbReference type="Gene3D" id="2.60.120.260">
    <property type="entry name" value="Galactose-binding domain-like"/>
    <property type="match status" value="1"/>
</dbReference>
<name>A0ABR9S7D1_9BURK</name>
<evidence type="ECO:0000313" key="3">
    <source>
        <dbReference type="Proteomes" id="UP000806285"/>
    </source>
</evidence>
<evidence type="ECO:0008006" key="4">
    <source>
        <dbReference type="Google" id="ProtNLM"/>
    </source>
</evidence>
<dbReference type="EMBL" id="JADDIV010000005">
    <property type="protein sequence ID" value="MBE7369418.1"/>
    <property type="molecule type" value="Genomic_DNA"/>
</dbReference>
<gene>
    <name evidence="2" type="ORF">IM787_17770</name>
</gene>
<keyword evidence="1" id="KW-0732">Signal</keyword>
<protein>
    <recommendedName>
        <fullName evidence="4">Tetratricopeptide repeat protein</fullName>
    </recommendedName>
</protein>
<accession>A0ABR9S7D1</accession>
<feature type="chain" id="PRO_5045796208" description="Tetratricopeptide repeat protein" evidence="1">
    <location>
        <begin position="26"/>
        <end position="388"/>
    </location>
</feature>
<evidence type="ECO:0000313" key="2">
    <source>
        <dbReference type="EMBL" id="MBE7369418.1"/>
    </source>
</evidence>
<reference evidence="2 3" key="1">
    <citation type="submission" date="2020-10" db="EMBL/GenBank/DDBJ databases">
        <title>Ramlibacter sp. HM2 16S ribosomal RNA gene Genome sequencing and assembly.</title>
        <authorList>
            <person name="Kang M."/>
        </authorList>
    </citation>
    <scope>NUCLEOTIDE SEQUENCE [LARGE SCALE GENOMIC DNA]</scope>
    <source>
        <strain evidence="2 3">HM2</strain>
    </source>
</reference>
<keyword evidence="3" id="KW-1185">Reference proteome</keyword>
<dbReference type="Proteomes" id="UP000806285">
    <property type="component" value="Unassembled WGS sequence"/>
</dbReference>